<protein>
    <submittedName>
        <fullName evidence="2">Uncharacterized protein</fullName>
    </submittedName>
</protein>
<reference evidence="2" key="1">
    <citation type="journal article" date="2014" name="Front. Microbiol.">
        <title>High frequency of phylogenetically diverse reductive dehalogenase-homologous genes in deep subseafloor sedimentary metagenomes.</title>
        <authorList>
            <person name="Kawai M."/>
            <person name="Futagami T."/>
            <person name="Toyoda A."/>
            <person name="Takaki Y."/>
            <person name="Nishi S."/>
            <person name="Hori S."/>
            <person name="Arai W."/>
            <person name="Tsubouchi T."/>
            <person name="Morono Y."/>
            <person name="Uchiyama I."/>
            <person name="Ito T."/>
            <person name="Fujiyama A."/>
            <person name="Inagaki F."/>
            <person name="Takami H."/>
        </authorList>
    </citation>
    <scope>NUCLEOTIDE SEQUENCE</scope>
    <source>
        <strain evidence="2">Expedition CK06-06</strain>
    </source>
</reference>
<proteinExistence type="predicted"/>
<sequence>MDDQRWGTLPKCLVTNKGCPDYYRGRCRRVTHCSYKEGEFGPSLYRDKPKDGVDIPGSNVNGL</sequence>
<name>X1Q6C2_9ZZZZ</name>
<comment type="caution">
    <text evidence="2">The sequence shown here is derived from an EMBL/GenBank/DDBJ whole genome shotgun (WGS) entry which is preliminary data.</text>
</comment>
<feature type="compositionally biased region" description="Basic and acidic residues" evidence="1">
    <location>
        <begin position="39"/>
        <end position="53"/>
    </location>
</feature>
<feature type="region of interest" description="Disordered" evidence="1">
    <location>
        <begin position="39"/>
        <end position="63"/>
    </location>
</feature>
<evidence type="ECO:0000313" key="2">
    <source>
        <dbReference type="EMBL" id="GAI50301.1"/>
    </source>
</evidence>
<accession>X1Q6C2</accession>
<gene>
    <name evidence="2" type="ORF">S06H3_52562</name>
</gene>
<organism evidence="2">
    <name type="scientific">marine sediment metagenome</name>
    <dbReference type="NCBI Taxonomy" id="412755"/>
    <lineage>
        <taxon>unclassified sequences</taxon>
        <taxon>metagenomes</taxon>
        <taxon>ecological metagenomes</taxon>
    </lineage>
</organism>
<evidence type="ECO:0000256" key="1">
    <source>
        <dbReference type="SAM" id="MobiDB-lite"/>
    </source>
</evidence>
<dbReference type="EMBL" id="BARV01033440">
    <property type="protein sequence ID" value="GAI50301.1"/>
    <property type="molecule type" value="Genomic_DNA"/>
</dbReference>
<dbReference type="AlphaFoldDB" id="X1Q6C2"/>